<dbReference type="Proteomes" id="UP000054321">
    <property type="component" value="Unassembled WGS sequence"/>
</dbReference>
<dbReference type="OrthoDB" id="2129288at2759"/>
<gene>
    <name evidence="2" type="ORF">OIDMADRAFT_108442</name>
</gene>
<dbReference type="AlphaFoldDB" id="A0A0C3DY80"/>
<dbReference type="Gene3D" id="3.30.429.10">
    <property type="entry name" value="Macrophage Migration Inhibitory Factor"/>
    <property type="match status" value="1"/>
</dbReference>
<evidence type="ECO:0000259" key="1">
    <source>
        <dbReference type="Pfam" id="PF14832"/>
    </source>
</evidence>
<dbReference type="SUPFAM" id="SSF55331">
    <property type="entry name" value="Tautomerase/MIF"/>
    <property type="match status" value="1"/>
</dbReference>
<accession>A0A0C3DY80</accession>
<evidence type="ECO:0000313" key="2">
    <source>
        <dbReference type="EMBL" id="KIN07068.1"/>
    </source>
</evidence>
<name>A0A0C3DY80_OIDMZ</name>
<protein>
    <recommendedName>
        <fullName evidence="1">Tautomerase cis-CaaD-like domain-containing protein</fullName>
    </recommendedName>
</protein>
<dbReference type="InParanoid" id="A0A0C3DY80"/>
<dbReference type="InterPro" id="IPR014347">
    <property type="entry name" value="Tautomerase/MIF_sf"/>
</dbReference>
<dbReference type="EMBL" id="KN832870">
    <property type="protein sequence ID" value="KIN07068.1"/>
    <property type="molecule type" value="Genomic_DNA"/>
</dbReference>
<dbReference type="Pfam" id="PF14832">
    <property type="entry name" value="Tautomerase_3"/>
    <property type="match status" value="1"/>
</dbReference>
<sequence>MPLWLIYHPEDVFKDAESKRLLSESITALYTAIGLPAFYAVVIFTPVPTTNFWVGGEERRGAPFIRISVDHIAVRMDDKAYENWTARVDKALKPHIEDKGYDWEYHIGETERRLWKVNGLNAPPFGSESEKTWVAANRVIPWSENGVSEPPTASL</sequence>
<reference evidence="2 3" key="1">
    <citation type="submission" date="2014-04" db="EMBL/GenBank/DDBJ databases">
        <authorList>
            <consortium name="DOE Joint Genome Institute"/>
            <person name="Kuo A."/>
            <person name="Martino E."/>
            <person name="Perotto S."/>
            <person name="Kohler A."/>
            <person name="Nagy L.G."/>
            <person name="Floudas D."/>
            <person name="Copeland A."/>
            <person name="Barry K.W."/>
            <person name="Cichocki N."/>
            <person name="Veneault-Fourrey C."/>
            <person name="LaButti K."/>
            <person name="Lindquist E.A."/>
            <person name="Lipzen A."/>
            <person name="Lundell T."/>
            <person name="Morin E."/>
            <person name="Murat C."/>
            <person name="Sun H."/>
            <person name="Tunlid A."/>
            <person name="Henrissat B."/>
            <person name="Grigoriev I.V."/>
            <person name="Hibbett D.S."/>
            <person name="Martin F."/>
            <person name="Nordberg H.P."/>
            <person name="Cantor M.N."/>
            <person name="Hua S.X."/>
        </authorList>
    </citation>
    <scope>NUCLEOTIDE SEQUENCE [LARGE SCALE GENOMIC DNA]</scope>
    <source>
        <strain evidence="2 3">Zn</strain>
    </source>
</reference>
<keyword evidence="3" id="KW-1185">Reference proteome</keyword>
<proteinExistence type="predicted"/>
<dbReference type="InterPro" id="IPR028116">
    <property type="entry name" value="Cis-CaaD-like"/>
</dbReference>
<dbReference type="HOGENOM" id="CLU_113367_0_0_1"/>
<reference evidence="3" key="2">
    <citation type="submission" date="2015-01" db="EMBL/GenBank/DDBJ databases">
        <title>Evolutionary Origins and Diversification of the Mycorrhizal Mutualists.</title>
        <authorList>
            <consortium name="DOE Joint Genome Institute"/>
            <consortium name="Mycorrhizal Genomics Consortium"/>
            <person name="Kohler A."/>
            <person name="Kuo A."/>
            <person name="Nagy L.G."/>
            <person name="Floudas D."/>
            <person name="Copeland A."/>
            <person name="Barry K.W."/>
            <person name="Cichocki N."/>
            <person name="Veneault-Fourrey C."/>
            <person name="LaButti K."/>
            <person name="Lindquist E.A."/>
            <person name="Lipzen A."/>
            <person name="Lundell T."/>
            <person name="Morin E."/>
            <person name="Murat C."/>
            <person name="Riley R."/>
            <person name="Ohm R."/>
            <person name="Sun H."/>
            <person name="Tunlid A."/>
            <person name="Henrissat B."/>
            <person name="Grigoriev I.V."/>
            <person name="Hibbett D.S."/>
            <person name="Martin F."/>
        </authorList>
    </citation>
    <scope>NUCLEOTIDE SEQUENCE [LARGE SCALE GENOMIC DNA]</scope>
    <source>
        <strain evidence="3">Zn</strain>
    </source>
</reference>
<evidence type="ECO:0000313" key="3">
    <source>
        <dbReference type="Proteomes" id="UP000054321"/>
    </source>
</evidence>
<organism evidence="2 3">
    <name type="scientific">Oidiodendron maius (strain Zn)</name>
    <dbReference type="NCBI Taxonomy" id="913774"/>
    <lineage>
        <taxon>Eukaryota</taxon>
        <taxon>Fungi</taxon>
        <taxon>Dikarya</taxon>
        <taxon>Ascomycota</taxon>
        <taxon>Pezizomycotina</taxon>
        <taxon>Leotiomycetes</taxon>
        <taxon>Leotiomycetes incertae sedis</taxon>
        <taxon>Myxotrichaceae</taxon>
        <taxon>Oidiodendron</taxon>
    </lineage>
</organism>
<feature type="domain" description="Tautomerase cis-CaaD-like" evidence="1">
    <location>
        <begin position="1"/>
        <end position="138"/>
    </location>
</feature>